<evidence type="ECO:0000313" key="2">
    <source>
        <dbReference type="Proteomes" id="UP000469708"/>
    </source>
</evidence>
<dbReference type="SUPFAM" id="SSF47413">
    <property type="entry name" value="lambda repressor-like DNA-binding domains"/>
    <property type="match status" value="1"/>
</dbReference>
<organism evidence="1 2">
    <name type="scientific">Escherichia coli</name>
    <dbReference type="NCBI Taxonomy" id="562"/>
    <lineage>
        <taxon>Bacteria</taxon>
        <taxon>Pseudomonadati</taxon>
        <taxon>Pseudomonadota</taxon>
        <taxon>Gammaproteobacteria</taxon>
        <taxon>Enterobacterales</taxon>
        <taxon>Enterobacteriaceae</taxon>
        <taxon>Escherichia</taxon>
    </lineage>
</organism>
<reference evidence="1 2" key="1">
    <citation type="submission" date="2020-02" db="EMBL/GenBank/DDBJ databases">
        <authorList>
            <person name="Subbiah M."/>
            <person name="Call D."/>
        </authorList>
    </citation>
    <scope>NUCLEOTIDE SEQUENCE [LARGE SCALE GENOMIC DNA]</scope>
    <source>
        <strain evidence="1 2">8375wC2</strain>
    </source>
</reference>
<proteinExistence type="predicted"/>
<protein>
    <submittedName>
        <fullName evidence="1">Helix-turn-helix transcriptional regulator</fullName>
    </submittedName>
</protein>
<dbReference type="InterPro" id="IPR001387">
    <property type="entry name" value="Cro/C1-type_HTH"/>
</dbReference>
<dbReference type="RefSeq" id="WP_032217848.1">
    <property type="nucleotide sequence ID" value="NZ_BGDY01000050.1"/>
</dbReference>
<dbReference type="AlphaFoldDB" id="A0A6D0Y9S8"/>
<dbReference type="GO" id="GO:0003677">
    <property type="term" value="F:DNA binding"/>
    <property type="evidence" value="ECO:0007669"/>
    <property type="project" value="InterPro"/>
</dbReference>
<accession>A0A6D0Y9S8</accession>
<dbReference type="Gene3D" id="1.10.260.40">
    <property type="entry name" value="lambda repressor-like DNA-binding domains"/>
    <property type="match status" value="1"/>
</dbReference>
<sequence length="116" mass="13022">MNQGERIKKERERLGYNQTDFAALASAGKHSQINWEKGASFPNSAVLEAWAKVGLDVLYVVTGQRNPSMVAEKVENFSPEKQRLLEAFDDMSAEQRRAILEMGRLLTQARPDKQAG</sequence>
<dbReference type="InterPro" id="IPR010982">
    <property type="entry name" value="Lambda_DNA-bd_dom_sf"/>
</dbReference>
<dbReference type="Proteomes" id="UP000469708">
    <property type="component" value="Unassembled WGS sequence"/>
</dbReference>
<comment type="caution">
    <text evidence="1">The sequence shown here is derived from an EMBL/GenBank/DDBJ whole genome shotgun (WGS) entry which is preliminary data.</text>
</comment>
<gene>
    <name evidence="1" type="ORF">G3V95_25275</name>
</gene>
<evidence type="ECO:0000313" key="1">
    <source>
        <dbReference type="EMBL" id="NEM88715.1"/>
    </source>
</evidence>
<dbReference type="CDD" id="cd00093">
    <property type="entry name" value="HTH_XRE"/>
    <property type="match status" value="1"/>
</dbReference>
<name>A0A6D0Y9S8_ECOLX</name>
<dbReference type="EMBL" id="JAAGYI010000134">
    <property type="protein sequence ID" value="NEM88715.1"/>
    <property type="molecule type" value="Genomic_DNA"/>
</dbReference>